<dbReference type="EMBL" id="JANPWB010000015">
    <property type="protein sequence ID" value="KAJ1088750.1"/>
    <property type="molecule type" value="Genomic_DNA"/>
</dbReference>
<evidence type="ECO:0000313" key="3">
    <source>
        <dbReference type="Proteomes" id="UP001066276"/>
    </source>
</evidence>
<reference evidence="2" key="1">
    <citation type="journal article" date="2022" name="bioRxiv">
        <title>Sequencing and chromosome-scale assembly of the giantPleurodeles waltlgenome.</title>
        <authorList>
            <person name="Brown T."/>
            <person name="Elewa A."/>
            <person name="Iarovenko S."/>
            <person name="Subramanian E."/>
            <person name="Araus A.J."/>
            <person name="Petzold A."/>
            <person name="Susuki M."/>
            <person name="Suzuki K.-i.T."/>
            <person name="Hayashi T."/>
            <person name="Toyoda A."/>
            <person name="Oliveira C."/>
            <person name="Osipova E."/>
            <person name="Leigh N.D."/>
            <person name="Simon A."/>
            <person name="Yun M.H."/>
        </authorList>
    </citation>
    <scope>NUCLEOTIDE SEQUENCE</scope>
    <source>
        <strain evidence="2">20211129_DDA</strain>
        <tissue evidence="2">Liver</tissue>
    </source>
</reference>
<evidence type="ECO:0000313" key="2">
    <source>
        <dbReference type="EMBL" id="KAJ1088750.1"/>
    </source>
</evidence>
<evidence type="ECO:0000256" key="1">
    <source>
        <dbReference type="SAM" id="SignalP"/>
    </source>
</evidence>
<organism evidence="2 3">
    <name type="scientific">Pleurodeles waltl</name>
    <name type="common">Iberian ribbed newt</name>
    <dbReference type="NCBI Taxonomy" id="8319"/>
    <lineage>
        <taxon>Eukaryota</taxon>
        <taxon>Metazoa</taxon>
        <taxon>Chordata</taxon>
        <taxon>Craniata</taxon>
        <taxon>Vertebrata</taxon>
        <taxon>Euteleostomi</taxon>
        <taxon>Amphibia</taxon>
        <taxon>Batrachia</taxon>
        <taxon>Caudata</taxon>
        <taxon>Salamandroidea</taxon>
        <taxon>Salamandridae</taxon>
        <taxon>Pleurodelinae</taxon>
        <taxon>Pleurodeles</taxon>
    </lineage>
</organism>
<dbReference type="AlphaFoldDB" id="A0AAV7LE76"/>
<keyword evidence="1" id="KW-0732">Signal</keyword>
<gene>
    <name evidence="2" type="ORF">NDU88_001905</name>
</gene>
<sequence length="94" mass="9999">MGKAVASSRILCGLQFPVCWALCCLLGSDRLCDAVRLCEVLRGLYCLLGAVLPVDSCAACHALCCLLGAFLLVRLCQSLGLRLPMKASEAYDCS</sequence>
<comment type="caution">
    <text evidence="2">The sequence shown here is derived from an EMBL/GenBank/DDBJ whole genome shotgun (WGS) entry which is preliminary data.</text>
</comment>
<feature type="signal peptide" evidence="1">
    <location>
        <begin position="1"/>
        <end position="21"/>
    </location>
</feature>
<feature type="chain" id="PRO_5043899760" evidence="1">
    <location>
        <begin position="22"/>
        <end position="94"/>
    </location>
</feature>
<dbReference type="Proteomes" id="UP001066276">
    <property type="component" value="Chromosome 11"/>
</dbReference>
<keyword evidence="3" id="KW-1185">Reference proteome</keyword>
<accession>A0AAV7LE76</accession>
<name>A0AAV7LE76_PLEWA</name>
<protein>
    <submittedName>
        <fullName evidence="2">Uncharacterized protein</fullName>
    </submittedName>
</protein>
<proteinExistence type="predicted"/>